<evidence type="ECO:0000313" key="1">
    <source>
        <dbReference type="EMBL" id="KAG2567358.1"/>
    </source>
</evidence>
<name>A0A8T0Q2M3_PANVG</name>
<evidence type="ECO:0000313" key="2">
    <source>
        <dbReference type="Proteomes" id="UP000823388"/>
    </source>
</evidence>
<dbReference type="AlphaFoldDB" id="A0A8T0Q2M3"/>
<comment type="caution">
    <text evidence="1">The sequence shown here is derived from an EMBL/GenBank/DDBJ whole genome shotgun (WGS) entry which is preliminary data.</text>
</comment>
<dbReference type="Proteomes" id="UP000823388">
    <property type="component" value="Chromosome 7N"/>
</dbReference>
<keyword evidence="2" id="KW-1185">Reference proteome</keyword>
<proteinExistence type="predicted"/>
<sequence length="130" mass="15170">MEKAFLVRWRRVKQMDQDRVWFAVKGSISYSTATLSCRKLSWNIFHLHPNTALARNKKKGASCCQEFRYAFCSKKKNIYKPDQGDGQVKVEELTALKTNKQNDVYELTVRRRKLKEPGVRPLPGNYTCQP</sequence>
<gene>
    <name evidence="1" type="ORF">PVAP13_7NG349700</name>
</gene>
<accession>A0A8T0Q2M3</accession>
<reference evidence="1" key="1">
    <citation type="submission" date="2020-05" db="EMBL/GenBank/DDBJ databases">
        <title>WGS assembly of Panicum virgatum.</title>
        <authorList>
            <person name="Lovell J.T."/>
            <person name="Jenkins J."/>
            <person name="Shu S."/>
            <person name="Juenger T.E."/>
            <person name="Schmutz J."/>
        </authorList>
    </citation>
    <scope>NUCLEOTIDE SEQUENCE</scope>
    <source>
        <strain evidence="1">AP13</strain>
    </source>
</reference>
<dbReference type="EMBL" id="CM029050">
    <property type="protein sequence ID" value="KAG2567358.1"/>
    <property type="molecule type" value="Genomic_DNA"/>
</dbReference>
<protein>
    <submittedName>
        <fullName evidence="1">Uncharacterized protein</fullName>
    </submittedName>
</protein>
<organism evidence="1 2">
    <name type="scientific">Panicum virgatum</name>
    <name type="common">Blackwell switchgrass</name>
    <dbReference type="NCBI Taxonomy" id="38727"/>
    <lineage>
        <taxon>Eukaryota</taxon>
        <taxon>Viridiplantae</taxon>
        <taxon>Streptophyta</taxon>
        <taxon>Embryophyta</taxon>
        <taxon>Tracheophyta</taxon>
        <taxon>Spermatophyta</taxon>
        <taxon>Magnoliopsida</taxon>
        <taxon>Liliopsida</taxon>
        <taxon>Poales</taxon>
        <taxon>Poaceae</taxon>
        <taxon>PACMAD clade</taxon>
        <taxon>Panicoideae</taxon>
        <taxon>Panicodae</taxon>
        <taxon>Paniceae</taxon>
        <taxon>Panicinae</taxon>
        <taxon>Panicum</taxon>
        <taxon>Panicum sect. Hiantes</taxon>
    </lineage>
</organism>